<dbReference type="SUPFAM" id="SSF48695">
    <property type="entry name" value="Multiheme cytochromes"/>
    <property type="match status" value="1"/>
</dbReference>
<proteinExistence type="predicted"/>
<protein>
    <recommendedName>
        <fullName evidence="9">Tetrahaem cytochrome domain-containing protein</fullName>
    </recommendedName>
</protein>
<evidence type="ECO:0000256" key="7">
    <source>
        <dbReference type="ARBA" id="ARBA00023004"/>
    </source>
</evidence>
<evidence type="ECO:0000256" key="1">
    <source>
        <dbReference type="ARBA" id="ARBA00001926"/>
    </source>
</evidence>
<dbReference type="EMBL" id="JAATJA010000002">
    <property type="protein sequence ID" value="NJB68346.1"/>
    <property type="molecule type" value="Genomic_DNA"/>
</dbReference>
<keyword evidence="4" id="KW-0349">Heme</keyword>
<gene>
    <name evidence="10" type="ORF">GGQ74_002019</name>
</gene>
<reference evidence="10 11" key="1">
    <citation type="submission" date="2020-03" db="EMBL/GenBank/DDBJ databases">
        <title>Genomic Encyclopedia of Type Strains, Phase IV (KMG-IV): sequencing the most valuable type-strain genomes for metagenomic binning, comparative biology and taxonomic classification.</title>
        <authorList>
            <person name="Goeker M."/>
        </authorList>
    </citation>
    <scope>NUCLEOTIDE SEQUENCE [LARGE SCALE GENOMIC DNA]</scope>
    <source>
        <strain evidence="10 11">DSM 24233</strain>
    </source>
</reference>
<comment type="subcellular location">
    <subcellularLocation>
        <location evidence="2">Cell envelope</location>
    </subcellularLocation>
</comment>
<dbReference type="AlphaFoldDB" id="A0A846QHM9"/>
<evidence type="ECO:0000256" key="8">
    <source>
        <dbReference type="SAM" id="SignalP"/>
    </source>
</evidence>
<dbReference type="Proteomes" id="UP000580856">
    <property type="component" value="Unassembled WGS sequence"/>
</dbReference>
<comment type="caution">
    <text evidence="10">The sequence shown here is derived from an EMBL/GenBank/DDBJ whole genome shotgun (WGS) entry which is preliminary data.</text>
</comment>
<dbReference type="Gene3D" id="1.10.1130.10">
    <property type="entry name" value="Flavocytochrome C3, Chain A"/>
    <property type="match status" value="1"/>
</dbReference>
<feature type="chain" id="PRO_5032654394" description="Tetrahaem cytochrome domain-containing protein" evidence="8">
    <location>
        <begin position="27"/>
        <end position="151"/>
    </location>
</feature>
<comment type="cofactor">
    <cofactor evidence="1">
        <name>heme c</name>
        <dbReference type="ChEBI" id="CHEBI:61717"/>
    </cofactor>
</comment>
<organism evidence="10 11">
    <name type="scientific">Desulfobaculum xiamenense</name>
    <dbReference type="NCBI Taxonomy" id="995050"/>
    <lineage>
        <taxon>Bacteria</taxon>
        <taxon>Pseudomonadati</taxon>
        <taxon>Thermodesulfobacteriota</taxon>
        <taxon>Desulfovibrionia</taxon>
        <taxon>Desulfovibrionales</taxon>
        <taxon>Desulfovibrionaceae</taxon>
        <taxon>Desulfobaculum</taxon>
    </lineage>
</organism>
<dbReference type="GO" id="GO:0046872">
    <property type="term" value="F:metal ion binding"/>
    <property type="evidence" value="ECO:0007669"/>
    <property type="project" value="UniProtKB-KW"/>
</dbReference>
<keyword evidence="7" id="KW-0408">Iron</keyword>
<evidence type="ECO:0000256" key="5">
    <source>
        <dbReference type="ARBA" id="ARBA00022723"/>
    </source>
</evidence>
<evidence type="ECO:0000256" key="6">
    <source>
        <dbReference type="ARBA" id="ARBA00022982"/>
    </source>
</evidence>
<name>A0A846QHM9_9BACT</name>
<accession>A0A846QHM9</accession>
<feature type="domain" description="Tetrahaem cytochrome" evidence="9">
    <location>
        <begin position="68"/>
        <end position="142"/>
    </location>
</feature>
<dbReference type="GO" id="GO:0030313">
    <property type="term" value="C:cell envelope"/>
    <property type="evidence" value="ECO:0007669"/>
    <property type="project" value="UniProtKB-SubCell"/>
</dbReference>
<keyword evidence="5" id="KW-0479">Metal-binding</keyword>
<evidence type="ECO:0000256" key="2">
    <source>
        <dbReference type="ARBA" id="ARBA00004196"/>
    </source>
</evidence>
<keyword evidence="11" id="KW-1185">Reference proteome</keyword>
<evidence type="ECO:0000256" key="4">
    <source>
        <dbReference type="ARBA" id="ARBA00022617"/>
    </source>
</evidence>
<dbReference type="InterPro" id="IPR012286">
    <property type="entry name" value="Tetrahaem_cytochrome"/>
</dbReference>
<sequence>MKKHTAVMCALVLGASLCGWFAPSFAAGERADAPQAVHQPGLGERAQIWIDTRLGRKTVKDYHRKVHQNGTNCELCHAANNPTTAPDDRNCLKCHGTREQVAQLTAKLEHNPHNSPHYGTDAPCTTCHREHEESRVYCNSCHPFKFENFKK</sequence>
<keyword evidence="3" id="KW-0813">Transport</keyword>
<dbReference type="RefSeq" id="WP_167941420.1">
    <property type="nucleotide sequence ID" value="NZ_JAATJA010000002.1"/>
</dbReference>
<dbReference type="Pfam" id="PF14537">
    <property type="entry name" value="Cytochrom_c3_2"/>
    <property type="match status" value="1"/>
</dbReference>
<keyword evidence="6" id="KW-0249">Electron transport</keyword>
<keyword evidence="8" id="KW-0732">Signal</keyword>
<evidence type="ECO:0000313" key="11">
    <source>
        <dbReference type="Proteomes" id="UP000580856"/>
    </source>
</evidence>
<evidence type="ECO:0000256" key="3">
    <source>
        <dbReference type="ARBA" id="ARBA00022448"/>
    </source>
</evidence>
<evidence type="ECO:0000313" key="10">
    <source>
        <dbReference type="EMBL" id="NJB68346.1"/>
    </source>
</evidence>
<dbReference type="InterPro" id="IPR036280">
    <property type="entry name" value="Multihaem_cyt_sf"/>
</dbReference>
<evidence type="ECO:0000259" key="9">
    <source>
        <dbReference type="Pfam" id="PF14537"/>
    </source>
</evidence>
<feature type="signal peptide" evidence="8">
    <location>
        <begin position="1"/>
        <end position="26"/>
    </location>
</feature>